<name>C5C1I3_BEUC1</name>
<dbReference type="STRING" id="471853.Bcav_3350"/>
<evidence type="ECO:0000259" key="1">
    <source>
        <dbReference type="Pfam" id="PF01370"/>
    </source>
</evidence>
<dbReference type="Gene3D" id="3.40.50.720">
    <property type="entry name" value="NAD(P)-binding Rossmann-like Domain"/>
    <property type="match status" value="1"/>
</dbReference>
<accession>C5C1I3</accession>
<proteinExistence type="predicted"/>
<reference evidence="2 3" key="1">
    <citation type="journal article" date="2009" name="Stand. Genomic Sci.">
        <title>Complete genome sequence of Beutenbergia cavernae type strain (HKI 0122).</title>
        <authorList>
            <person name="Land M."/>
            <person name="Pukall R."/>
            <person name="Abt B."/>
            <person name="Goker M."/>
            <person name="Rohde M."/>
            <person name="Glavina Del Rio T."/>
            <person name="Tice H."/>
            <person name="Copeland A."/>
            <person name="Cheng J.F."/>
            <person name="Lucas S."/>
            <person name="Chen F."/>
            <person name="Nolan M."/>
            <person name="Bruce D."/>
            <person name="Goodwin L."/>
            <person name="Pitluck S."/>
            <person name="Ivanova N."/>
            <person name="Mavromatis K."/>
            <person name="Ovchinnikova G."/>
            <person name="Pati A."/>
            <person name="Chen A."/>
            <person name="Palaniappan K."/>
            <person name="Hauser L."/>
            <person name="Chang Y.J."/>
            <person name="Jefferies C.C."/>
            <person name="Saunders E."/>
            <person name="Brettin T."/>
            <person name="Detter J.C."/>
            <person name="Han C."/>
            <person name="Chain P."/>
            <person name="Bristow J."/>
            <person name="Eisen J.A."/>
            <person name="Markowitz V."/>
            <person name="Hugenholtz P."/>
            <person name="Kyrpides N.C."/>
            <person name="Klenk H.P."/>
            <person name="Lapidus A."/>
        </authorList>
    </citation>
    <scope>NUCLEOTIDE SEQUENCE [LARGE SCALE GENOMIC DNA]</scope>
    <source>
        <strain evidence="3">ATCC BAA-8 / DSM 12333 / NBRC 16432</strain>
    </source>
</reference>
<dbReference type="AlphaFoldDB" id="C5C1I3"/>
<dbReference type="Pfam" id="PF01370">
    <property type="entry name" value="Epimerase"/>
    <property type="match status" value="1"/>
</dbReference>
<evidence type="ECO:0000313" key="3">
    <source>
        <dbReference type="Proteomes" id="UP000007962"/>
    </source>
</evidence>
<dbReference type="Proteomes" id="UP000007962">
    <property type="component" value="Chromosome"/>
</dbReference>
<dbReference type="OrthoDB" id="9785845at2"/>
<gene>
    <name evidence="2" type="ordered locus">Bcav_3350</name>
</gene>
<dbReference type="eggNOG" id="COG0451">
    <property type="taxonomic scope" value="Bacteria"/>
</dbReference>
<dbReference type="KEGG" id="bcv:Bcav_3350"/>
<evidence type="ECO:0000313" key="2">
    <source>
        <dbReference type="EMBL" id="ACQ81593.1"/>
    </source>
</evidence>
<dbReference type="InterPro" id="IPR001509">
    <property type="entry name" value="Epimerase_deHydtase"/>
</dbReference>
<sequence>MRTVDELERTLATPSAGLVADLAALEGDILVLGAAGKLGPSLVRLAVNGVEQAGTGARVTAVSRFTTPGSAEQLEAAGAHTVTADLTDETSLAGLPDAANVVFLVGAKFGSDGNEAATWHTNTYLPGRVAERFSGSRISALSTGNVYPLVPVDGGGSREGDAPAPVGEYAMSCLGRERVLEAMARRNGTPTAIIRLNYAVEMRYGVLVDLGQQILAGEPIDVTTGAVNLVWQGYANEVTLRALRHADVPPFVLNVTGAQTLRVRDLALALGERLGRDVELVGSEADTALLSDATASHEEFGEPAIGVEALLDHTAAWLTAGGPVHGKPTKFQRRDGKF</sequence>
<protein>
    <submittedName>
        <fullName evidence="2">NAD-dependent epimerase/dehydratase</fullName>
    </submittedName>
</protein>
<organism evidence="2 3">
    <name type="scientific">Beutenbergia cavernae (strain ATCC BAA-8 / DSM 12333 / CCUG 43141 / JCM 11478 / NBRC 16432 / NCIMB 13614 / HKI 0122)</name>
    <dbReference type="NCBI Taxonomy" id="471853"/>
    <lineage>
        <taxon>Bacteria</taxon>
        <taxon>Bacillati</taxon>
        <taxon>Actinomycetota</taxon>
        <taxon>Actinomycetes</taxon>
        <taxon>Micrococcales</taxon>
        <taxon>Beutenbergiaceae</taxon>
        <taxon>Beutenbergia</taxon>
    </lineage>
</organism>
<dbReference type="InterPro" id="IPR036291">
    <property type="entry name" value="NAD(P)-bd_dom_sf"/>
</dbReference>
<dbReference type="HOGENOM" id="CLU_820969_0_0_11"/>
<dbReference type="SUPFAM" id="SSF51735">
    <property type="entry name" value="NAD(P)-binding Rossmann-fold domains"/>
    <property type="match status" value="1"/>
</dbReference>
<keyword evidence="3" id="KW-1185">Reference proteome</keyword>
<dbReference type="RefSeq" id="WP_015883830.1">
    <property type="nucleotide sequence ID" value="NC_012669.1"/>
</dbReference>
<dbReference type="EMBL" id="CP001618">
    <property type="protein sequence ID" value="ACQ81593.1"/>
    <property type="molecule type" value="Genomic_DNA"/>
</dbReference>
<feature type="domain" description="NAD-dependent epimerase/dehydratase" evidence="1">
    <location>
        <begin position="29"/>
        <end position="196"/>
    </location>
</feature>